<evidence type="ECO:0000256" key="1">
    <source>
        <dbReference type="SAM" id="MobiDB-lite"/>
    </source>
</evidence>
<dbReference type="Pfam" id="PF09299">
    <property type="entry name" value="Mu-transpos_C"/>
    <property type="match status" value="1"/>
</dbReference>
<dbReference type="InterPro" id="IPR036397">
    <property type="entry name" value="RNaseH_sf"/>
</dbReference>
<dbReference type="EMBL" id="CAADFZ010000002">
    <property type="protein sequence ID" value="VFK58243.1"/>
    <property type="molecule type" value="Genomic_DNA"/>
</dbReference>
<feature type="region of interest" description="Disordered" evidence="1">
    <location>
        <begin position="1"/>
        <end position="21"/>
    </location>
</feature>
<dbReference type="SUPFAM" id="SSF50610">
    <property type="entry name" value="mu transposase, C-terminal domain"/>
    <property type="match status" value="1"/>
</dbReference>
<dbReference type="GO" id="GO:0004803">
    <property type="term" value="F:transposase activity"/>
    <property type="evidence" value="ECO:0007669"/>
    <property type="project" value="InterPro"/>
</dbReference>
<dbReference type="InterPro" id="IPR009057">
    <property type="entry name" value="Homeodomain-like_sf"/>
</dbReference>
<accession>A0A451AQQ5</accession>
<dbReference type="PROSITE" id="PS51702">
    <property type="entry name" value="HTH_MU"/>
    <property type="match status" value="1"/>
</dbReference>
<dbReference type="EMBL" id="CAADGD010000001">
    <property type="protein sequence ID" value="VFK68332.1"/>
    <property type="molecule type" value="Genomic_DNA"/>
</dbReference>
<dbReference type="Gene3D" id="3.30.420.10">
    <property type="entry name" value="Ribonuclease H-like superfamily/Ribonuclease H"/>
    <property type="match status" value="1"/>
</dbReference>
<dbReference type="GO" id="GO:0015074">
    <property type="term" value="P:DNA integration"/>
    <property type="evidence" value="ECO:0007669"/>
    <property type="project" value="InterPro"/>
</dbReference>
<dbReference type="SUPFAM" id="SSF46955">
    <property type="entry name" value="Putative DNA-binding domain"/>
    <property type="match status" value="1"/>
</dbReference>
<dbReference type="InterPro" id="IPR009061">
    <property type="entry name" value="DNA-bd_dom_put_sf"/>
</dbReference>
<evidence type="ECO:0000259" key="2">
    <source>
        <dbReference type="PROSITE" id="PS51702"/>
    </source>
</evidence>
<dbReference type="InterPro" id="IPR012337">
    <property type="entry name" value="RNaseH-like_sf"/>
</dbReference>
<dbReference type="InterPro" id="IPR036388">
    <property type="entry name" value="WH-like_DNA-bd_sf"/>
</dbReference>
<dbReference type="InterPro" id="IPR003314">
    <property type="entry name" value="Mu-type_HTH"/>
</dbReference>
<proteinExistence type="predicted"/>
<dbReference type="AlphaFoldDB" id="A0A451AQQ5"/>
<dbReference type="InterPro" id="IPR015126">
    <property type="entry name" value="Mu_I-gamma"/>
</dbReference>
<reference evidence="4" key="1">
    <citation type="submission" date="2019-02" db="EMBL/GenBank/DDBJ databases">
        <authorList>
            <person name="Gruber-Vodicka R. H."/>
            <person name="Seah K. B. B."/>
        </authorList>
    </citation>
    <scope>NUCLEOTIDE SEQUENCE</scope>
    <source>
        <strain evidence="4">BECK_BY19</strain>
        <strain evidence="3">BECK_BY8</strain>
    </source>
</reference>
<dbReference type="Gene3D" id="2.30.30.130">
    <property type="entry name" value="Transposase, Mu, C-terminal"/>
    <property type="match status" value="1"/>
</dbReference>
<evidence type="ECO:0000313" key="4">
    <source>
        <dbReference type="EMBL" id="VFK68332.1"/>
    </source>
</evidence>
<dbReference type="InterPro" id="IPR015378">
    <property type="entry name" value="Transposase-like_Mu_C"/>
</dbReference>
<dbReference type="Pfam" id="PF02914">
    <property type="entry name" value="DDE_2"/>
    <property type="match status" value="1"/>
</dbReference>
<protein>
    <submittedName>
        <fullName evidence="4">Mu transposase, C-terminal</fullName>
    </submittedName>
</protein>
<dbReference type="InterPro" id="IPR009004">
    <property type="entry name" value="Transposase_Mu_C"/>
</dbReference>
<sequence length="673" mass="75125">MDAAPTAIGPSPAHPGSADIPMPAREYTMLDIAHSSSVTKRAVEKRALRESWCFREETGRGGRRKLFAFRHLPKEIQARLLASERGLAAEKAAKAPFTYDADALWTWAASRPEPLRRKGVERARVLRAMSDLMALGDTFGDAARAVSATEGIPAGTLKNWFYGGPGKPGAREYAKKDWEAALIPGWKGRQARKEIPVPAWDWFTGYYLNRRQPTVAESYRRLLEVARAQGWGEMPSCKTFERRLQREVPETTKTLLRRGEDQLALLFPPQRRDKRMLRAGQYVVGDGLKFDKLYIQWPDGEIIHTSTGWFWADAHSGMMLAWRLAKTENTDVFRLATYDLTGIVKPDVVVIDNTTVAANKAMTGGASGRHRFKDLEGDMQGILLQLGIEPQFTSPDKIFMSPGAKPIERAFGIGGLHSEVANHPRFLKRGFSAKTAIPYAEFAQVVQEEVTRFNQRPNRASAVCGGVLSFQAAFEKAFEKAAPTRLTDAQRGLLLLMPEQARANKRSGEIQLAAGKGPNGKPRYWSESLTQYKGMLLTVYYDPEDMQLPVSVYSTDGRYLCQAERMPDTAFNDAEAAREYNKQKRRFVKAEKKKATAQQRMDSLAVADLYPEAQSPADIPPPGVVRGNFQQVRRVVDGKVVGEGKKPPARESGLNVHEEVLTNMRERRRASAG</sequence>
<feature type="domain" description="HTH Mu-type" evidence="2">
    <location>
        <begin position="23"/>
        <end position="88"/>
    </location>
</feature>
<dbReference type="GO" id="GO:0006313">
    <property type="term" value="P:DNA transposition"/>
    <property type="evidence" value="ECO:0007669"/>
    <property type="project" value="InterPro"/>
</dbReference>
<name>A0A451AQQ5_9GAMM</name>
<dbReference type="Gene3D" id="1.10.10.10">
    <property type="entry name" value="Winged helix-like DNA-binding domain superfamily/Winged helix DNA-binding domain"/>
    <property type="match status" value="1"/>
</dbReference>
<dbReference type="Gene3D" id="6.10.250.2550">
    <property type="match status" value="1"/>
</dbReference>
<dbReference type="GO" id="GO:0003677">
    <property type="term" value="F:DNA binding"/>
    <property type="evidence" value="ECO:0007669"/>
    <property type="project" value="InterPro"/>
</dbReference>
<dbReference type="Pfam" id="PF09039">
    <property type="entry name" value="HTH_Tnp_Mu_2"/>
    <property type="match status" value="1"/>
</dbReference>
<evidence type="ECO:0000313" key="3">
    <source>
        <dbReference type="EMBL" id="VFK58243.1"/>
    </source>
</evidence>
<dbReference type="SUPFAM" id="SSF46689">
    <property type="entry name" value="Homeodomain-like"/>
    <property type="match status" value="2"/>
</dbReference>
<dbReference type="Gene3D" id="1.10.10.60">
    <property type="entry name" value="Homeodomain-like"/>
    <property type="match status" value="2"/>
</dbReference>
<gene>
    <name evidence="3" type="ORF">BECKUNK1418G_GA0071005_100261</name>
    <name evidence="4" type="ORF">BECKUNK1418H_GA0071006_100161</name>
</gene>
<organism evidence="4">
    <name type="scientific">Candidatus Kentrum sp. UNK</name>
    <dbReference type="NCBI Taxonomy" id="2126344"/>
    <lineage>
        <taxon>Bacteria</taxon>
        <taxon>Pseudomonadati</taxon>
        <taxon>Pseudomonadota</taxon>
        <taxon>Gammaproteobacteria</taxon>
        <taxon>Candidatus Kentrum</taxon>
    </lineage>
</organism>
<dbReference type="SUPFAM" id="SSF53098">
    <property type="entry name" value="Ribonuclease H-like"/>
    <property type="match status" value="1"/>
</dbReference>
<dbReference type="InterPro" id="IPR004189">
    <property type="entry name" value="Phage_Mu_transposase"/>
</dbReference>